<protein>
    <submittedName>
        <fullName evidence="3 5">Uncharacterized protein</fullName>
    </submittedName>
</protein>
<dbReference type="Gene3D" id="2.20.100.10">
    <property type="entry name" value="Thrombospondin type-1 (TSP1) repeat"/>
    <property type="match status" value="1"/>
</dbReference>
<dbReference type="SUPFAM" id="SSF82895">
    <property type="entry name" value="TSP-1 type 1 repeat"/>
    <property type="match status" value="1"/>
</dbReference>
<accession>A0A0R3QLB4</accession>
<dbReference type="EMBL" id="UZAG01015625">
    <property type="protein sequence ID" value="VDO22016.1"/>
    <property type="molecule type" value="Genomic_DNA"/>
</dbReference>
<gene>
    <name evidence="3" type="ORF">BTMF_LOCUS6525</name>
</gene>
<dbReference type="WBParaSite" id="BTMF_0000847401-mRNA-1">
    <property type="protein sequence ID" value="BTMF_0000847401-mRNA-1"/>
    <property type="gene ID" value="BTMF_0000847401"/>
</dbReference>
<feature type="region of interest" description="Disordered" evidence="1">
    <location>
        <begin position="294"/>
        <end position="342"/>
    </location>
</feature>
<keyword evidence="2" id="KW-0812">Transmembrane</keyword>
<evidence type="ECO:0000313" key="4">
    <source>
        <dbReference type="Proteomes" id="UP000280834"/>
    </source>
</evidence>
<dbReference type="InterPro" id="IPR000884">
    <property type="entry name" value="TSP1_rpt"/>
</dbReference>
<reference evidence="3 4" key="2">
    <citation type="submission" date="2018-11" db="EMBL/GenBank/DDBJ databases">
        <authorList>
            <consortium name="Pathogen Informatics"/>
        </authorList>
    </citation>
    <scope>NUCLEOTIDE SEQUENCE [LARGE SCALE GENOMIC DNA]</scope>
</reference>
<evidence type="ECO:0000256" key="1">
    <source>
        <dbReference type="SAM" id="MobiDB-lite"/>
    </source>
</evidence>
<feature type="compositionally biased region" description="Polar residues" evidence="1">
    <location>
        <begin position="327"/>
        <end position="340"/>
    </location>
</feature>
<dbReference type="STRING" id="42155.A0A0R3QLB4"/>
<dbReference type="InterPro" id="IPR036383">
    <property type="entry name" value="TSP1_rpt_sf"/>
</dbReference>
<dbReference type="PROSITE" id="PS50092">
    <property type="entry name" value="TSP1"/>
    <property type="match status" value="1"/>
</dbReference>
<evidence type="ECO:0000256" key="2">
    <source>
        <dbReference type="SAM" id="Phobius"/>
    </source>
</evidence>
<sequence>MIILLILSCTYNDRFICDKLRSPFFCMLFICFTVLSFLFIQANASQENETNSIIDKSLIDLSNEDWSNWSECSDSCGGCGIQNRTLIFPNGTHIVHVRHCNLKPCMDEEELCCEPFKFINEKCLVPEKIQNKTKTDDLEDQKKEAVDAWRSIKEDDQSKFNNSKDQREEALRAWESIKEDDKSKFDNSQDQREEAILAWKNIKDDKPKYDDSQDEKMEVLRAWKSIKGIELSSNNKFGNTNSEETDTLFNMTHRLNDTKNDDLIEGSGEIDNEMDSKANNTEILKFGIENWDAPHDLKKKNKSGRKGHDRKNYKQRQRRNRQHLPRTVSNPQNGQKSGKSQKMFDETYEYDYYDYYYYY</sequence>
<dbReference type="SMART" id="SM00209">
    <property type="entry name" value="TSP1"/>
    <property type="match status" value="1"/>
</dbReference>
<evidence type="ECO:0000313" key="3">
    <source>
        <dbReference type="EMBL" id="VDO22016.1"/>
    </source>
</evidence>
<organism evidence="5">
    <name type="scientific">Brugia timori</name>
    <dbReference type="NCBI Taxonomy" id="42155"/>
    <lineage>
        <taxon>Eukaryota</taxon>
        <taxon>Metazoa</taxon>
        <taxon>Ecdysozoa</taxon>
        <taxon>Nematoda</taxon>
        <taxon>Chromadorea</taxon>
        <taxon>Rhabditida</taxon>
        <taxon>Spirurina</taxon>
        <taxon>Spiruromorpha</taxon>
        <taxon>Filarioidea</taxon>
        <taxon>Onchocercidae</taxon>
        <taxon>Brugia</taxon>
    </lineage>
</organism>
<keyword evidence="4" id="KW-1185">Reference proteome</keyword>
<proteinExistence type="predicted"/>
<feature type="compositionally biased region" description="Basic residues" evidence="1">
    <location>
        <begin position="297"/>
        <end position="324"/>
    </location>
</feature>
<keyword evidence="2" id="KW-0472">Membrane</keyword>
<keyword evidence="2" id="KW-1133">Transmembrane helix</keyword>
<dbReference type="Proteomes" id="UP000280834">
    <property type="component" value="Unassembled WGS sequence"/>
</dbReference>
<evidence type="ECO:0000313" key="5">
    <source>
        <dbReference type="WBParaSite" id="BTMF_0000847401-mRNA-1"/>
    </source>
</evidence>
<name>A0A0R3QLB4_9BILA</name>
<dbReference type="AlphaFoldDB" id="A0A0R3QLB4"/>
<feature type="transmembrane region" description="Helical" evidence="2">
    <location>
        <begin position="24"/>
        <end position="42"/>
    </location>
</feature>
<reference evidence="5" key="1">
    <citation type="submission" date="2017-02" db="UniProtKB">
        <authorList>
            <consortium name="WormBaseParasite"/>
        </authorList>
    </citation>
    <scope>IDENTIFICATION</scope>
</reference>